<gene>
    <name evidence="4" type="primary">bamB</name>
    <name evidence="6" type="ORF">SAMN05216204_104193</name>
</gene>
<dbReference type="RefSeq" id="WP_091872256.1">
    <property type="nucleotide sequence ID" value="NZ_FOLD01000004.1"/>
</dbReference>
<comment type="function">
    <text evidence="4">Part of the outer membrane protein assembly complex, which is involved in assembly and insertion of beta-barrel proteins into the outer membrane.</text>
</comment>
<dbReference type="Gene3D" id="2.130.10.10">
    <property type="entry name" value="YVTN repeat-like/Quinoprotein amine dehydrogenase"/>
    <property type="match status" value="1"/>
</dbReference>
<dbReference type="InterPro" id="IPR002372">
    <property type="entry name" value="PQQ_rpt_dom"/>
</dbReference>
<evidence type="ECO:0000256" key="4">
    <source>
        <dbReference type="HAMAP-Rule" id="MF_00923"/>
    </source>
</evidence>
<feature type="domain" description="Pyrrolo-quinoline quinone repeat" evidence="5">
    <location>
        <begin position="86"/>
        <end position="316"/>
    </location>
</feature>
<keyword evidence="2 4" id="KW-0472">Membrane</keyword>
<keyword evidence="4" id="KW-0564">Palmitate</keyword>
<evidence type="ECO:0000256" key="2">
    <source>
        <dbReference type="ARBA" id="ARBA00023136"/>
    </source>
</evidence>
<dbReference type="SUPFAM" id="SSF50998">
    <property type="entry name" value="Quinoprotein alcohol dehydrogenase-like"/>
    <property type="match status" value="1"/>
</dbReference>
<evidence type="ECO:0000256" key="1">
    <source>
        <dbReference type="ARBA" id="ARBA00022729"/>
    </source>
</evidence>
<comment type="similarity">
    <text evidence="4">Belongs to the BamB family.</text>
</comment>
<evidence type="ECO:0000256" key="3">
    <source>
        <dbReference type="ARBA" id="ARBA00023237"/>
    </source>
</evidence>
<keyword evidence="7" id="KW-1185">Reference proteome</keyword>
<dbReference type="InterPro" id="IPR018391">
    <property type="entry name" value="PQQ_b-propeller_rpt"/>
</dbReference>
<dbReference type="SMART" id="SM00564">
    <property type="entry name" value="PQQ"/>
    <property type="match status" value="6"/>
</dbReference>
<keyword evidence="4" id="KW-0449">Lipoprotein</keyword>
<dbReference type="PROSITE" id="PS51257">
    <property type="entry name" value="PROKAR_LIPOPROTEIN"/>
    <property type="match status" value="1"/>
</dbReference>
<comment type="subcellular location">
    <subcellularLocation>
        <location evidence="4">Cell outer membrane</location>
        <topology evidence="4">Lipid-anchor</topology>
    </subcellularLocation>
</comment>
<dbReference type="GO" id="GO:0043165">
    <property type="term" value="P:Gram-negative-bacterium-type cell outer membrane assembly"/>
    <property type="evidence" value="ECO:0007669"/>
    <property type="project" value="UniProtKB-UniRule"/>
</dbReference>
<dbReference type="InterPro" id="IPR011047">
    <property type="entry name" value="Quinoprotein_ADH-like_sf"/>
</dbReference>
<evidence type="ECO:0000259" key="5">
    <source>
        <dbReference type="Pfam" id="PF13360"/>
    </source>
</evidence>
<organism evidence="6 7">
    <name type="scientific">Massilia yuzhufengensis</name>
    <dbReference type="NCBI Taxonomy" id="1164594"/>
    <lineage>
        <taxon>Bacteria</taxon>
        <taxon>Pseudomonadati</taxon>
        <taxon>Pseudomonadota</taxon>
        <taxon>Betaproteobacteria</taxon>
        <taxon>Burkholderiales</taxon>
        <taxon>Oxalobacteraceae</taxon>
        <taxon>Telluria group</taxon>
        <taxon>Massilia</taxon>
    </lineage>
</organism>
<proteinExistence type="inferred from homology"/>
<comment type="subunit">
    <text evidence="4">Part of the Bam complex.</text>
</comment>
<accession>A0A1I1HHJ4</accession>
<dbReference type="PANTHER" id="PTHR34512:SF30">
    <property type="entry name" value="OUTER MEMBRANE PROTEIN ASSEMBLY FACTOR BAMB"/>
    <property type="match status" value="1"/>
</dbReference>
<dbReference type="EMBL" id="FOLD01000004">
    <property type="protein sequence ID" value="SFC20570.1"/>
    <property type="molecule type" value="Genomic_DNA"/>
</dbReference>
<sequence>MRISSKLVGVGVLALMTGCSSMPSLPSLSSLNPFSSKSKTDQPAALVELKASMAVRTAWKLDIGKSGPFQFSPALAGNTVIVAGGDGDIARVEAATGKLMWRAKAGTPLSSGVGTDGNLIVVGGTKGVLLAFDMDGKPLWKSQLSSELLSAPVVGQGVVVARSLDNRIVGIDAKTGEKKWTVQRVSPPLTLRSAPGMLINNTDVIVAQPGGKLSSFILATGAPRWDVEVGVARGATELERVTDIAAAPVLFENDVCAVAYQGRVACFDVATGSAKWTRDLSSEAGVAVDQRFVFAPDDKGALLAYNRDTGASAWKNDKLAFRRLSTPLSYGRAVAVGDYQGIVHFLSREDGSFLARAATDGSPMAGTPVVAGSHLIFQTQNGTVTAIAVE</sequence>
<dbReference type="GO" id="GO:0051205">
    <property type="term" value="P:protein insertion into membrane"/>
    <property type="evidence" value="ECO:0007669"/>
    <property type="project" value="UniProtKB-UniRule"/>
</dbReference>
<evidence type="ECO:0000313" key="7">
    <source>
        <dbReference type="Proteomes" id="UP000198639"/>
    </source>
</evidence>
<dbReference type="OrthoDB" id="5173551at2"/>
<reference evidence="7" key="1">
    <citation type="submission" date="2016-10" db="EMBL/GenBank/DDBJ databases">
        <authorList>
            <person name="Varghese N."/>
            <person name="Submissions S."/>
        </authorList>
    </citation>
    <scope>NUCLEOTIDE SEQUENCE [LARGE SCALE GENOMIC DNA]</scope>
    <source>
        <strain evidence="7">CGMCC 1.12041</strain>
    </source>
</reference>
<evidence type="ECO:0000313" key="6">
    <source>
        <dbReference type="EMBL" id="SFC20570.1"/>
    </source>
</evidence>
<dbReference type="HAMAP" id="MF_00923">
    <property type="entry name" value="OM_assembly_BamB"/>
    <property type="match status" value="1"/>
</dbReference>
<dbReference type="STRING" id="1164594.SAMN05216204_104193"/>
<dbReference type="InterPro" id="IPR017687">
    <property type="entry name" value="BamB"/>
</dbReference>
<dbReference type="NCBIfam" id="TIGR03300">
    <property type="entry name" value="assembly_YfgL"/>
    <property type="match status" value="1"/>
</dbReference>
<name>A0A1I1HHJ4_9BURK</name>
<protein>
    <recommendedName>
        <fullName evidence="4">Outer membrane protein assembly factor BamB</fullName>
    </recommendedName>
</protein>
<keyword evidence="1 4" id="KW-0732">Signal</keyword>
<keyword evidence="3 4" id="KW-0998">Cell outer membrane</keyword>
<dbReference type="Proteomes" id="UP000198639">
    <property type="component" value="Unassembled WGS sequence"/>
</dbReference>
<dbReference type="PANTHER" id="PTHR34512">
    <property type="entry name" value="CELL SURFACE PROTEIN"/>
    <property type="match status" value="1"/>
</dbReference>
<dbReference type="Pfam" id="PF13360">
    <property type="entry name" value="PQQ_2"/>
    <property type="match status" value="1"/>
</dbReference>
<dbReference type="AlphaFoldDB" id="A0A1I1HHJ4"/>
<dbReference type="InterPro" id="IPR015943">
    <property type="entry name" value="WD40/YVTN_repeat-like_dom_sf"/>
</dbReference>
<dbReference type="GO" id="GO:0009279">
    <property type="term" value="C:cell outer membrane"/>
    <property type="evidence" value="ECO:0007669"/>
    <property type="project" value="UniProtKB-SubCell"/>
</dbReference>